<protein>
    <recommendedName>
        <fullName evidence="5 11">Nicotinate-nucleotide--dimethylbenzimidazole phosphoribosyltransferase</fullName>
        <shortName evidence="11">NN:DBI PRT</shortName>
        <ecNumber evidence="4 11">2.4.2.21</ecNumber>
    </recommendedName>
    <alternativeName>
        <fullName evidence="9 11">N(1)-alpha-phosphoribosyltransferase</fullName>
    </alternativeName>
</protein>
<name>A0A4R6USX2_9ACTN</name>
<keyword evidence="7 11" id="KW-0328">Glycosyltransferase</keyword>
<dbReference type="NCBIfam" id="NF000996">
    <property type="entry name" value="PRK00105.1"/>
    <property type="match status" value="1"/>
</dbReference>
<dbReference type="UniPathway" id="UPA00061">
    <property type="reaction ID" value="UER00516"/>
</dbReference>
<keyword evidence="15" id="KW-1185">Reference proteome</keyword>
<dbReference type="InterPro" id="IPR036087">
    <property type="entry name" value="Nict_dMeBzImd_PRibTrfase_sf"/>
</dbReference>
<proteinExistence type="inferred from homology"/>
<dbReference type="InterPro" id="IPR003200">
    <property type="entry name" value="Nict_dMeBzImd_PRibTrfase"/>
</dbReference>
<dbReference type="Pfam" id="PF00881">
    <property type="entry name" value="Nitroreductase"/>
    <property type="match status" value="1"/>
</dbReference>
<evidence type="ECO:0000313" key="15">
    <source>
        <dbReference type="Proteomes" id="UP000295281"/>
    </source>
</evidence>
<keyword evidence="8 11" id="KW-0808">Transferase</keyword>
<evidence type="ECO:0000256" key="4">
    <source>
        <dbReference type="ARBA" id="ARBA00011991"/>
    </source>
</evidence>
<dbReference type="Gene3D" id="1.10.1610.10">
    <property type="match status" value="1"/>
</dbReference>
<feature type="compositionally biased region" description="Pro residues" evidence="12">
    <location>
        <begin position="118"/>
        <end position="144"/>
    </location>
</feature>
<dbReference type="Pfam" id="PF02277">
    <property type="entry name" value="DBI_PRT"/>
    <property type="match status" value="1"/>
</dbReference>
<dbReference type="EC" id="2.4.2.21" evidence="4 11"/>
<dbReference type="SUPFAM" id="SSF55469">
    <property type="entry name" value="FMN-dependent nitroreductase-like"/>
    <property type="match status" value="1"/>
</dbReference>
<feature type="domain" description="Nitroreductase" evidence="13">
    <location>
        <begin position="292"/>
        <end position="459"/>
    </location>
</feature>
<evidence type="ECO:0000256" key="9">
    <source>
        <dbReference type="ARBA" id="ARBA00030686"/>
    </source>
</evidence>
<dbReference type="InterPro" id="IPR023195">
    <property type="entry name" value="Nict_dMeBzImd_PRibTrfase_N"/>
</dbReference>
<feature type="region of interest" description="Disordered" evidence="12">
    <location>
        <begin position="1"/>
        <end position="281"/>
    </location>
</feature>
<dbReference type="InterPro" id="IPR017846">
    <property type="entry name" value="Nict_dMeBzImd_PRibTrfase_bact"/>
</dbReference>
<feature type="compositionally biased region" description="Pro residues" evidence="12">
    <location>
        <begin position="85"/>
        <end position="101"/>
    </location>
</feature>
<dbReference type="PANTHER" id="PTHR43463:SF1">
    <property type="entry name" value="NICOTINATE-NUCLEOTIDE--DIMETHYLBENZIMIDAZOLE PHOSPHORIBOSYLTRANSFERASE"/>
    <property type="match status" value="1"/>
</dbReference>
<keyword evidence="6 11" id="KW-0169">Cobalamin biosynthesis</keyword>
<organism evidence="14 15">
    <name type="scientific">Actinorugispora endophytica</name>
    <dbReference type="NCBI Taxonomy" id="1605990"/>
    <lineage>
        <taxon>Bacteria</taxon>
        <taxon>Bacillati</taxon>
        <taxon>Actinomycetota</taxon>
        <taxon>Actinomycetes</taxon>
        <taxon>Streptosporangiales</taxon>
        <taxon>Nocardiopsidaceae</taxon>
        <taxon>Actinorugispora</taxon>
    </lineage>
</organism>
<evidence type="ECO:0000256" key="8">
    <source>
        <dbReference type="ARBA" id="ARBA00022679"/>
    </source>
</evidence>
<evidence type="ECO:0000256" key="5">
    <source>
        <dbReference type="ARBA" id="ARBA00015486"/>
    </source>
</evidence>
<dbReference type="RefSeq" id="WP_133742592.1">
    <property type="nucleotide sequence ID" value="NZ_SNYN01000017.1"/>
</dbReference>
<evidence type="ECO:0000256" key="2">
    <source>
        <dbReference type="ARBA" id="ARBA00005049"/>
    </source>
</evidence>
<comment type="pathway">
    <text evidence="2 11">Nucleoside biosynthesis; alpha-ribazole biosynthesis; alpha-ribazole from 5,6-dimethylbenzimidazole: step 1/2.</text>
</comment>
<dbReference type="Gene3D" id="3.40.109.10">
    <property type="entry name" value="NADH Oxidase"/>
    <property type="match status" value="1"/>
</dbReference>
<dbReference type="EMBL" id="SNYN01000017">
    <property type="protein sequence ID" value="TDQ48773.1"/>
    <property type="molecule type" value="Genomic_DNA"/>
</dbReference>
<evidence type="ECO:0000256" key="11">
    <source>
        <dbReference type="HAMAP-Rule" id="MF_00230"/>
    </source>
</evidence>
<comment type="similarity">
    <text evidence="3 11">Belongs to the CobT family.</text>
</comment>
<dbReference type="GO" id="GO:0016491">
    <property type="term" value="F:oxidoreductase activity"/>
    <property type="evidence" value="ECO:0007669"/>
    <property type="project" value="InterPro"/>
</dbReference>
<evidence type="ECO:0000256" key="3">
    <source>
        <dbReference type="ARBA" id="ARBA00007110"/>
    </source>
</evidence>
<dbReference type="GO" id="GO:0008939">
    <property type="term" value="F:nicotinate-nucleotide-dimethylbenzimidazole phosphoribosyltransferase activity"/>
    <property type="evidence" value="ECO:0007669"/>
    <property type="project" value="UniProtKB-UniRule"/>
</dbReference>
<dbReference type="OrthoDB" id="9773807at2"/>
<dbReference type="AlphaFoldDB" id="A0A4R6USX2"/>
<dbReference type="InterPro" id="IPR000415">
    <property type="entry name" value="Nitroreductase-like"/>
</dbReference>
<dbReference type="CDD" id="cd02145">
    <property type="entry name" value="BluB"/>
    <property type="match status" value="1"/>
</dbReference>
<gene>
    <name evidence="11" type="primary">cobT</name>
    <name evidence="14" type="ORF">EV190_11728</name>
</gene>
<dbReference type="HAMAP" id="MF_00230">
    <property type="entry name" value="CobT"/>
    <property type="match status" value="1"/>
</dbReference>
<dbReference type="NCBIfam" id="TIGR03160">
    <property type="entry name" value="cobT_DBIPRT"/>
    <property type="match status" value="1"/>
</dbReference>
<dbReference type="GO" id="GO:0009236">
    <property type="term" value="P:cobalamin biosynthetic process"/>
    <property type="evidence" value="ECO:0007669"/>
    <property type="project" value="UniProtKB-UniRule"/>
</dbReference>
<dbReference type="CDD" id="cd02439">
    <property type="entry name" value="DMB-PRT_CobT"/>
    <property type="match status" value="1"/>
</dbReference>
<dbReference type="Proteomes" id="UP000295281">
    <property type="component" value="Unassembled WGS sequence"/>
</dbReference>
<dbReference type="InterPro" id="IPR012825">
    <property type="entry name" value="BluB"/>
</dbReference>
<dbReference type="NCBIfam" id="TIGR02476">
    <property type="entry name" value="BluB"/>
    <property type="match status" value="1"/>
</dbReference>
<dbReference type="Gene3D" id="3.40.50.10210">
    <property type="match status" value="1"/>
</dbReference>
<feature type="compositionally biased region" description="Basic and acidic residues" evidence="12">
    <location>
        <begin position="202"/>
        <end position="212"/>
    </location>
</feature>
<evidence type="ECO:0000256" key="12">
    <source>
        <dbReference type="SAM" id="MobiDB-lite"/>
    </source>
</evidence>
<evidence type="ECO:0000256" key="10">
    <source>
        <dbReference type="ARBA" id="ARBA00047340"/>
    </source>
</evidence>
<evidence type="ECO:0000256" key="7">
    <source>
        <dbReference type="ARBA" id="ARBA00022676"/>
    </source>
</evidence>
<dbReference type="InterPro" id="IPR029479">
    <property type="entry name" value="Nitroreductase"/>
</dbReference>
<sequence>MSGDDQAGGAAGAEEDDHGSAPGRPAARDAEPDRYGTGRWAAVPFPGDAQSPGGLLDGLPEQGQGAGPLPPLPLGGNRDQDPFRAGPPEPPRPSAAPWPDPLPEEGTDRPSARTPTTRPQPPAAAPAPEAPPEPGTRHPAPPPDTGGASPVPDRPQTRRNVIPFRGAAASRPANPRGGEAPEAARPPEAPGPEHASPPATRRPAEPEDRSDQVNEPAAPSEPVDAPRPPEAGPAEPVEPVEPVEEAPEGPVDGEVIAEPVGSVPDPVEPQPSAPRRAHAYGDAEREAVYRAIRERRDVRVGFRPDPVSDEVLVRILEAAHQAPSVGFSQPWDFVVIRDPRTRARVRDLVRRQREEYARALPGARARAFSGLKVEAVLDTPVNIVVTVDPTRGGRHTLGRRAQPQTAGYSAALAVENLWLAARAEGLGVGWVSFFAERDLARELDLPPHLEVVAYLCVGHVDDFPPEPELSLGGWAQRRPLSWAVHSEHYGQRGLPGEEPTSLLEETVAGISPLNRRAVQEARERQARMTKPAGSLGVLEDVSVQLAGLAGECPAPIPEPAAVAVFAGDHGVHAQGVTPWPQEVTAQMVRNFLDGGAVVNAFAAQVGAEVTIVDVGVVSDLPAVPGLLPRKIARGTADMTRGPAMSRLQAGYAIEAGIEVARDLVAAGNRCLVTGDMGIANTTASAALIAVFTGRDAAEVTGRGTGVDDGTHARKIEVVRAALRANPVDPADPVGVLAAVGGLEHAALAGFVLGAAAMRVPVLLDGVIAGAAALAAAALAPEAMRACVAGHRSSEPGHAVVLEHLGLRPLVDLELRLGEGSGALLALPLVQSAARALRDVATFDSASVSERE</sequence>
<comment type="function">
    <text evidence="1 11">Catalyzes the synthesis of alpha-ribazole-5'-phosphate from nicotinate mononucleotide (NAMN) and 5,6-dimethylbenzimidazole (DMB).</text>
</comment>
<evidence type="ECO:0000256" key="1">
    <source>
        <dbReference type="ARBA" id="ARBA00002197"/>
    </source>
</evidence>
<reference evidence="14 15" key="1">
    <citation type="submission" date="2019-03" db="EMBL/GenBank/DDBJ databases">
        <title>Genomic Encyclopedia of Type Strains, Phase IV (KMG-IV): sequencing the most valuable type-strain genomes for metagenomic binning, comparative biology and taxonomic classification.</title>
        <authorList>
            <person name="Goeker M."/>
        </authorList>
    </citation>
    <scope>NUCLEOTIDE SEQUENCE [LARGE SCALE GENOMIC DNA]</scope>
    <source>
        <strain evidence="14 15">DSM 46770</strain>
    </source>
</reference>
<comment type="caution">
    <text evidence="14">The sequence shown here is derived from an EMBL/GenBank/DDBJ whole genome shotgun (WGS) entry which is preliminary data.</text>
</comment>
<accession>A0A4R6USX2</accession>
<dbReference type="FunFam" id="3.40.50.10210:FF:000001">
    <property type="entry name" value="Nicotinate-nucleotide--dimethylbenzimidazole phosphoribosyltransferase"/>
    <property type="match status" value="1"/>
</dbReference>
<comment type="catalytic activity">
    <reaction evidence="10 11">
        <text>5,6-dimethylbenzimidazole + nicotinate beta-D-ribonucleotide = alpha-ribazole 5'-phosphate + nicotinate + H(+)</text>
        <dbReference type="Rhea" id="RHEA:11196"/>
        <dbReference type="ChEBI" id="CHEBI:15378"/>
        <dbReference type="ChEBI" id="CHEBI:15890"/>
        <dbReference type="ChEBI" id="CHEBI:32544"/>
        <dbReference type="ChEBI" id="CHEBI:57502"/>
        <dbReference type="ChEBI" id="CHEBI:57918"/>
        <dbReference type="EC" id="2.4.2.21"/>
    </reaction>
</comment>
<dbReference type="PANTHER" id="PTHR43463">
    <property type="entry name" value="NICOTINATE-NUCLEOTIDE--DIMETHYLBENZIMIDAZOLE PHOSPHORIBOSYLTRANSFERASE"/>
    <property type="match status" value="1"/>
</dbReference>
<dbReference type="SUPFAM" id="SSF52733">
    <property type="entry name" value="Nicotinate mononucleotide:5,6-dimethylbenzimidazole phosphoribosyltransferase (CobT)"/>
    <property type="match status" value="1"/>
</dbReference>
<feature type="active site" description="Proton acceptor" evidence="11">
    <location>
        <position position="818"/>
    </location>
</feature>
<evidence type="ECO:0000313" key="14">
    <source>
        <dbReference type="EMBL" id="TDQ48773.1"/>
    </source>
</evidence>
<evidence type="ECO:0000259" key="13">
    <source>
        <dbReference type="Pfam" id="PF00881"/>
    </source>
</evidence>
<evidence type="ECO:0000256" key="6">
    <source>
        <dbReference type="ARBA" id="ARBA00022573"/>
    </source>
</evidence>
<feature type="compositionally biased region" description="Basic and acidic residues" evidence="12">
    <location>
        <begin position="26"/>
        <end position="36"/>
    </location>
</feature>